<protein>
    <submittedName>
        <fullName evidence="2">Uncharacterized protein</fullName>
    </submittedName>
</protein>
<name>A0AA40E433_9PEZI</name>
<dbReference type="PANTHER" id="PTHR42085">
    <property type="entry name" value="F-BOX DOMAIN-CONTAINING PROTEIN"/>
    <property type="match status" value="1"/>
</dbReference>
<sequence>MDTDIDDTTSTAMLVVDYTQGFGSFDFYPYEFPDGVPRHVSSLGRQRFKNNLKIVDPADTMSNSNALDDEPFPFMRLPLEIRRMIYGFALAKMFPGRHLHLHRDAVGSGVRFVVDDTVFSPQQPEADHYGLRVLGRPESRMVDARTSTSDTFYRMDVFETYKVIREVEGDRGQRGLEDFNDLQFPFPVGWAGSRPPGDVARDLKVMPEKSDESDCASDCSSEDSGASEVDPDITSNEMPLYHPPAVGVTIHRAMHPDPHCDVRLHVPDYDYYLFEDPAGPYPDFVPDEEDSWAKNIDDCTCHYRLPDDYYDIFHLSQVCRQFTAELGSVLWADATIEVREPAVFGMLVRARPAALGLVRRVVLHVSCFGDFNDVDIEAVREVCLFFSKEEEAGPDGGAGKRLRSFTVVLSVPNSISTADSRTNNTNNSWTGADTGSGTSGVYYSFSAAAEARVRELAAVFRALEMAEGASFHVRLGRGLPTVFPDLLGPESDGLQAVIEHISGDISEAWMPACIVRGRERRKGIYV</sequence>
<dbReference type="EMBL" id="JAUIRO010000003">
    <property type="protein sequence ID" value="KAK0721833.1"/>
    <property type="molecule type" value="Genomic_DNA"/>
</dbReference>
<dbReference type="AlphaFoldDB" id="A0AA40E433"/>
<proteinExistence type="predicted"/>
<organism evidence="2 3">
    <name type="scientific">Lasiosphaeria miniovina</name>
    <dbReference type="NCBI Taxonomy" id="1954250"/>
    <lineage>
        <taxon>Eukaryota</taxon>
        <taxon>Fungi</taxon>
        <taxon>Dikarya</taxon>
        <taxon>Ascomycota</taxon>
        <taxon>Pezizomycotina</taxon>
        <taxon>Sordariomycetes</taxon>
        <taxon>Sordariomycetidae</taxon>
        <taxon>Sordariales</taxon>
        <taxon>Lasiosphaeriaceae</taxon>
        <taxon>Lasiosphaeria</taxon>
    </lineage>
</organism>
<accession>A0AA40E433</accession>
<feature type="compositionally biased region" description="Low complexity" evidence="1">
    <location>
        <begin position="216"/>
        <end position="228"/>
    </location>
</feature>
<evidence type="ECO:0000313" key="2">
    <source>
        <dbReference type="EMBL" id="KAK0721833.1"/>
    </source>
</evidence>
<comment type="caution">
    <text evidence="2">The sequence shown here is derived from an EMBL/GenBank/DDBJ whole genome shotgun (WGS) entry which is preliminary data.</text>
</comment>
<dbReference type="GeneID" id="85328354"/>
<reference evidence="2" key="1">
    <citation type="submission" date="2023-06" db="EMBL/GenBank/DDBJ databases">
        <title>Genome-scale phylogeny and comparative genomics of the fungal order Sordariales.</title>
        <authorList>
            <consortium name="Lawrence Berkeley National Laboratory"/>
            <person name="Hensen N."/>
            <person name="Bonometti L."/>
            <person name="Westerberg I."/>
            <person name="Brannstrom I.O."/>
            <person name="Guillou S."/>
            <person name="Cros-Aarteil S."/>
            <person name="Calhoun S."/>
            <person name="Haridas S."/>
            <person name="Kuo A."/>
            <person name="Mondo S."/>
            <person name="Pangilinan J."/>
            <person name="Riley R."/>
            <person name="LaButti K."/>
            <person name="Andreopoulos B."/>
            <person name="Lipzen A."/>
            <person name="Chen C."/>
            <person name="Yanf M."/>
            <person name="Daum C."/>
            <person name="Ng V."/>
            <person name="Clum A."/>
            <person name="Steindorff A."/>
            <person name="Ohm R."/>
            <person name="Martin F."/>
            <person name="Silar P."/>
            <person name="Natvig D."/>
            <person name="Lalanne C."/>
            <person name="Gautier V."/>
            <person name="Ament-velasquez S.L."/>
            <person name="Kruys A."/>
            <person name="Hutchinson M.I."/>
            <person name="Powell A.J."/>
            <person name="Barry K."/>
            <person name="Miller A.N."/>
            <person name="Grigoriev I.V."/>
            <person name="Debuchy R."/>
            <person name="Gladieux P."/>
            <person name="Thoren M.H."/>
            <person name="Johannesson H."/>
        </authorList>
    </citation>
    <scope>NUCLEOTIDE SEQUENCE</scope>
    <source>
        <strain evidence="2">SMH2392-1A</strain>
    </source>
</reference>
<evidence type="ECO:0000313" key="3">
    <source>
        <dbReference type="Proteomes" id="UP001172101"/>
    </source>
</evidence>
<dbReference type="Proteomes" id="UP001172101">
    <property type="component" value="Unassembled WGS sequence"/>
</dbReference>
<keyword evidence="3" id="KW-1185">Reference proteome</keyword>
<gene>
    <name evidence="2" type="ORF">B0T26DRAFT_749310</name>
</gene>
<evidence type="ECO:0000256" key="1">
    <source>
        <dbReference type="SAM" id="MobiDB-lite"/>
    </source>
</evidence>
<dbReference type="PANTHER" id="PTHR42085:SF7">
    <property type="entry name" value="F-BOX DOMAIN-CONTAINING PROTEIN"/>
    <property type="match status" value="1"/>
</dbReference>
<feature type="region of interest" description="Disordered" evidence="1">
    <location>
        <begin position="206"/>
        <end position="235"/>
    </location>
</feature>
<dbReference type="InterPro" id="IPR038883">
    <property type="entry name" value="AN11006-like"/>
</dbReference>
<dbReference type="RefSeq" id="XP_060297757.1">
    <property type="nucleotide sequence ID" value="XM_060445084.1"/>
</dbReference>